<dbReference type="PANTHER" id="PTHR23253">
    <property type="entry name" value="EUKARYOTIC TRANSLATION INITIATION FACTOR 4 GAMMA"/>
    <property type="match status" value="1"/>
</dbReference>
<dbReference type="Pfam" id="PF02854">
    <property type="entry name" value="MIF4G"/>
    <property type="match status" value="1"/>
</dbReference>
<feature type="compositionally biased region" description="Low complexity" evidence="8">
    <location>
        <begin position="20"/>
        <end position="48"/>
    </location>
</feature>
<dbReference type="SUPFAM" id="SSF48371">
    <property type="entry name" value="ARM repeat"/>
    <property type="match status" value="1"/>
</dbReference>
<dbReference type="Gene3D" id="1.25.40.180">
    <property type="match status" value="1"/>
</dbReference>
<dbReference type="OrthoDB" id="514777at2759"/>
<evidence type="ECO:0000256" key="6">
    <source>
        <dbReference type="ARBA" id="ARBA00022884"/>
    </source>
</evidence>
<feature type="region of interest" description="Disordered" evidence="8">
    <location>
        <begin position="1"/>
        <end position="85"/>
    </location>
</feature>
<dbReference type="RefSeq" id="XP_003673528.1">
    <property type="nucleotide sequence ID" value="XM_003673480.1"/>
</dbReference>
<dbReference type="GO" id="GO:0003729">
    <property type="term" value="F:mRNA binding"/>
    <property type="evidence" value="ECO:0007669"/>
    <property type="project" value="TreeGrafter"/>
</dbReference>
<sequence length="936" mass="106040">MTDQDKKPSQEETPHPPPQTNTNQKPAQPAQNKPAPEYSNSYNNGSSYTARTGRSSQNYNKPYQSRNGSGYNKNKYNNPNNNYNGQYYNKYNNTINGYRGTRDQLNAGSMGWQGYYAPQVLYMPQQMMPINNAGMMEVSPIPSLPTTEGRAGSVSPQRKKIEITTKSGEHLDLDEIRKSRGEHSSKQSSPAIPISTKDSIDKKLENPFLKSKTSSPALPSSPKASTPEASNEGPSKVATETVNNTEPVEEKITDAEKTRKQFLEQVRLRKLALEKKKNVDVNETSKPVEKEKVQVPVMKEEEKVKEPEVVEGEKVEEPEKPSEPKEDIDEPVKSSDLETKIVTESQETVVETPVIDEVETESKTEAAEVSETKEETVTEADDVAEETHISMTDLLEKLKTAKPIDDVYSFSYPAELVQPEVKYQKKNVKYTYGPAFLLQFKDKIKVTPDTEWKASTQSKIVIPPGMNRSFRPRDGSSNVRFNQNQGPGGRDFRSGSMRNDMSRRMDSRTMSSKRNKSSRRGGMDDRRSNRSSYVSRKDRELHGYDEKPKEEVAPFVPSANRWVPKSKVKKTEKKFAPDGVTELLDKEEVERKMKSLLNKLTLEKFDPISSEILTIAEQSKWETTGETLSLVIEQIFLKACDEPHWSSMYAQLCGKVVKELNPDIIDENNEGKKGPMLVLHYLVDRCHTEFQKGWTDKLPTNEDGSPLEPEMMSDEYYQAASAKRRGLGLVRFIGYLYRLNLLTGKMMFECFRRLMKDLTDNPSEDILESVVELLTTVGAQFENDHFRAGNATLEGSALLDSLFQIIQTIIDGGAVSNRIKFKLIDIKELREKKHWNSEKKDSGPKTIQQIHQEEEAARQLKSNSRASSRRVNHSTSGSNRNTYKRDYPSSNKERYNSARAPSTRHNPRQAPKEEQRSPAPAATNMFDALMDANEDD</sequence>
<feature type="region of interest" description="Disordered" evidence="8">
    <location>
        <begin position="143"/>
        <end position="257"/>
    </location>
</feature>
<evidence type="ECO:0000313" key="11">
    <source>
        <dbReference type="Proteomes" id="UP000001640"/>
    </source>
</evidence>
<feature type="compositionally biased region" description="Low complexity" evidence="8">
    <location>
        <begin position="209"/>
        <end position="227"/>
    </location>
</feature>
<keyword evidence="4" id="KW-0396">Initiation factor</keyword>
<feature type="compositionally biased region" description="Polar residues" evidence="8">
    <location>
        <begin position="49"/>
        <end position="66"/>
    </location>
</feature>
<dbReference type="Gene3D" id="1.20.970.30">
    <property type="entry name" value="eIF4G, eIF4E-binding domain"/>
    <property type="match status" value="1"/>
</dbReference>
<evidence type="ECO:0000259" key="9">
    <source>
        <dbReference type="SMART" id="SM00543"/>
    </source>
</evidence>
<feature type="compositionally biased region" description="Basic and acidic residues" evidence="8">
    <location>
        <begin position="1"/>
        <end position="14"/>
    </location>
</feature>
<feature type="region of interest" description="Disordered" evidence="8">
    <location>
        <begin position="462"/>
        <end position="546"/>
    </location>
</feature>
<evidence type="ECO:0000313" key="10">
    <source>
        <dbReference type="EMBL" id="CCC67145.1"/>
    </source>
</evidence>
<organism evidence="10 11">
    <name type="scientific">Naumovozyma castellii</name>
    <name type="common">Yeast</name>
    <name type="synonym">Saccharomyces castellii</name>
    <dbReference type="NCBI Taxonomy" id="27288"/>
    <lineage>
        <taxon>Eukaryota</taxon>
        <taxon>Fungi</taxon>
        <taxon>Dikarya</taxon>
        <taxon>Ascomycota</taxon>
        <taxon>Saccharomycotina</taxon>
        <taxon>Saccharomycetes</taxon>
        <taxon>Saccharomycetales</taxon>
        <taxon>Saccharomycetaceae</taxon>
        <taxon>Naumovozyma</taxon>
    </lineage>
</organism>
<dbReference type="InterPro" id="IPR003890">
    <property type="entry name" value="MIF4G-like_typ-3"/>
</dbReference>
<dbReference type="FunFam" id="1.25.40.180:FF:000020">
    <property type="entry name" value="Eukaryotic translation initiation factor subunit"/>
    <property type="match status" value="1"/>
</dbReference>
<comment type="similarity">
    <text evidence="2">Belongs to the eukaryotic initiation factor 4G family.</text>
</comment>
<feature type="compositionally biased region" description="Basic and acidic residues" evidence="8">
    <location>
        <begin position="286"/>
        <end position="341"/>
    </location>
</feature>
<dbReference type="InParanoid" id="G0V6P9"/>
<reference key="2">
    <citation type="submission" date="2011-08" db="EMBL/GenBank/DDBJ databases">
        <title>Genome sequence of Naumovozyma castellii.</title>
        <authorList>
            <person name="Gordon J.L."/>
            <person name="Armisen D."/>
            <person name="Proux-Wera E."/>
            <person name="OhEigeartaigh S.S."/>
            <person name="Byrne K.P."/>
            <person name="Wolfe K.H."/>
        </authorList>
    </citation>
    <scope>NUCLEOTIDE SEQUENCE</scope>
    <source>
        <strain>Type strain:CBS 4309</strain>
    </source>
</reference>
<feature type="compositionally biased region" description="Basic and acidic residues" evidence="8">
    <location>
        <begin position="535"/>
        <end position="546"/>
    </location>
</feature>
<accession>G0V6P9</accession>
<keyword evidence="3" id="KW-0963">Cytoplasm</keyword>
<dbReference type="SUPFAM" id="SSF101489">
    <property type="entry name" value="Eukaryotic initiation factor 4f subunit eIF4g, eIF4e-binding domain"/>
    <property type="match status" value="1"/>
</dbReference>
<dbReference type="InterPro" id="IPR022745">
    <property type="entry name" value="eIF4G1_eIF4E-bd"/>
</dbReference>
<reference evidence="10 11" key="1">
    <citation type="journal article" date="2011" name="Proc. Natl. Acad. Sci. U.S.A.">
        <title>Evolutionary erosion of yeast sex chromosomes by mating-type switching accidents.</title>
        <authorList>
            <person name="Gordon J.L."/>
            <person name="Armisen D."/>
            <person name="Proux-Wera E."/>
            <person name="Oheigeartaigh S.S."/>
            <person name="Byrne K.P."/>
            <person name="Wolfe K.H."/>
        </authorList>
    </citation>
    <scope>NUCLEOTIDE SEQUENCE [LARGE SCALE GENOMIC DNA]</scope>
    <source>
        <strain evidence="11">ATCC 76901 / BCRC 22586 / CBS 4309 / NBRC 1992 / NRRL Y-12630</strain>
    </source>
</reference>
<evidence type="ECO:0000256" key="8">
    <source>
        <dbReference type="SAM" id="MobiDB-lite"/>
    </source>
</evidence>
<dbReference type="HOGENOM" id="CLU_006715_1_0_1"/>
<feature type="compositionally biased region" description="Polar residues" evidence="8">
    <location>
        <begin position="475"/>
        <end position="485"/>
    </location>
</feature>
<gene>
    <name evidence="10" type="primary">NCAS0A05870</name>
    <name evidence="10" type="ordered locus">NCAS_0A05870</name>
</gene>
<dbReference type="GO" id="GO:0016281">
    <property type="term" value="C:eukaryotic translation initiation factor 4F complex"/>
    <property type="evidence" value="ECO:0007669"/>
    <property type="project" value="TreeGrafter"/>
</dbReference>
<feature type="compositionally biased region" description="Basic and acidic residues" evidence="8">
    <location>
        <begin position="360"/>
        <end position="376"/>
    </location>
</feature>
<feature type="compositionally biased region" description="Basic and acidic residues" evidence="8">
    <location>
        <begin position="248"/>
        <end position="257"/>
    </location>
</feature>
<evidence type="ECO:0000256" key="7">
    <source>
        <dbReference type="ARBA" id="ARBA00022917"/>
    </source>
</evidence>
<feature type="region of interest" description="Disordered" evidence="8">
    <location>
        <begin position="273"/>
        <end position="382"/>
    </location>
</feature>
<dbReference type="Proteomes" id="UP000001640">
    <property type="component" value="Chromosome 1"/>
</dbReference>
<dbReference type="FunCoup" id="G0V6P9">
    <property type="interactions" value="473"/>
</dbReference>
<dbReference type="STRING" id="1064592.G0V6P9"/>
<feature type="compositionally biased region" description="Basic and acidic residues" evidence="8">
    <location>
        <begin position="159"/>
        <end position="185"/>
    </location>
</feature>
<comment type="subcellular location">
    <subcellularLocation>
        <location evidence="1">Cytoplasm</location>
    </subcellularLocation>
</comment>
<feature type="compositionally biased region" description="Low complexity" evidence="8">
    <location>
        <begin position="67"/>
        <end position="85"/>
    </location>
</feature>
<keyword evidence="11" id="KW-1185">Reference proteome</keyword>
<protein>
    <recommendedName>
        <fullName evidence="9">MIF4G domain-containing protein</fullName>
    </recommendedName>
</protein>
<keyword evidence="6" id="KW-0694">RNA-binding</keyword>
<evidence type="ECO:0000256" key="2">
    <source>
        <dbReference type="ARBA" id="ARBA00005775"/>
    </source>
</evidence>
<dbReference type="PANTHER" id="PTHR23253:SF9">
    <property type="entry name" value="EUKARYOTIC TRANSLATION INITIATION FACTOR 4 GAMMA 2"/>
    <property type="match status" value="1"/>
</dbReference>
<keyword evidence="5" id="KW-0597">Phosphoprotein</keyword>
<dbReference type="OMA" id="EMELWED"/>
<feature type="domain" description="MIF4G" evidence="9">
    <location>
        <begin position="590"/>
        <end position="833"/>
    </location>
</feature>
<dbReference type="SMART" id="SM00543">
    <property type="entry name" value="MIF4G"/>
    <property type="match status" value="1"/>
</dbReference>
<dbReference type="AlphaFoldDB" id="G0V6P9"/>
<evidence type="ECO:0000256" key="5">
    <source>
        <dbReference type="ARBA" id="ARBA00022553"/>
    </source>
</evidence>
<dbReference type="KEGG" id="ncs:NCAS_0A05870"/>
<dbReference type="Pfam" id="PF12152">
    <property type="entry name" value="eIF_4G1"/>
    <property type="match status" value="1"/>
</dbReference>
<feature type="compositionally biased region" description="Basic and acidic residues" evidence="8">
    <location>
        <begin position="883"/>
        <end position="896"/>
    </location>
</feature>
<dbReference type="EMBL" id="HE576752">
    <property type="protein sequence ID" value="CCC67145.1"/>
    <property type="molecule type" value="Genomic_DNA"/>
</dbReference>
<dbReference type="GO" id="GO:0003743">
    <property type="term" value="F:translation initiation factor activity"/>
    <property type="evidence" value="ECO:0007669"/>
    <property type="project" value="UniProtKB-KW"/>
</dbReference>
<dbReference type="GO" id="GO:0010494">
    <property type="term" value="C:cytoplasmic stress granule"/>
    <property type="evidence" value="ECO:0007669"/>
    <property type="project" value="UniProtKB-ARBA"/>
</dbReference>
<evidence type="ECO:0000256" key="4">
    <source>
        <dbReference type="ARBA" id="ARBA00022540"/>
    </source>
</evidence>
<evidence type="ECO:0000256" key="3">
    <source>
        <dbReference type="ARBA" id="ARBA00022490"/>
    </source>
</evidence>
<dbReference type="eggNOG" id="KOG0401">
    <property type="taxonomic scope" value="Eukaryota"/>
</dbReference>
<keyword evidence="7" id="KW-0648">Protein biosynthesis</keyword>
<evidence type="ECO:0000256" key="1">
    <source>
        <dbReference type="ARBA" id="ARBA00004496"/>
    </source>
</evidence>
<dbReference type="InterPro" id="IPR016024">
    <property type="entry name" value="ARM-type_fold"/>
</dbReference>
<name>G0V6P9_NAUCA</name>
<feature type="region of interest" description="Disordered" evidence="8">
    <location>
        <begin position="854"/>
        <end position="936"/>
    </location>
</feature>
<proteinExistence type="inferred from homology"/>
<dbReference type="InterPro" id="IPR036211">
    <property type="entry name" value="eIF4G_eIF4E-bd_sf"/>
</dbReference>
<dbReference type="GeneID" id="96900626"/>